<reference evidence="13" key="1">
    <citation type="journal article" date="2021" name="Nat. Commun.">
        <title>Genetic determinants of endophytism in the Arabidopsis root mycobiome.</title>
        <authorList>
            <person name="Mesny F."/>
            <person name="Miyauchi S."/>
            <person name="Thiergart T."/>
            <person name="Pickel B."/>
            <person name="Atanasova L."/>
            <person name="Karlsson M."/>
            <person name="Huettel B."/>
            <person name="Barry K.W."/>
            <person name="Haridas S."/>
            <person name="Chen C."/>
            <person name="Bauer D."/>
            <person name="Andreopoulos W."/>
            <person name="Pangilinan J."/>
            <person name="LaButti K."/>
            <person name="Riley R."/>
            <person name="Lipzen A."/>
            <person name="Clum A."/>
            <person name="Drula E."/>
            <person name="Henrissat B."/>
            <person name="Kohler A."/>
            <person name="Grigoriev I.V."/>
            <person name="Martin F.M."/>
            <person name="Hacquard S."/>
        </authorList>
    </citation>
    <scope>NUCLEOTIDE SEQUENCE</scope>
    <source>
        <strain evidence="13">MPI-CAGE-CH-0243</strain>
    </source>
</reference>
<feature type="region of interest" description="Disordered" evidence="9">
    <location>
        <begin position="584"/>
        <end position="604"/>
    </location>
</feature>
<gene>
    <name evidence="13" type="ORF">B0J11DRAFT_259352</name>
</gene>
<dbReference type="CDD" id="cd10951">
    <property type="entry name" value="CE4_ClCDA_like"/>
    <property type="match status" value="1"/>
</dbReference>
<evidence type="ECO:0000256" key="7">
    <source>
        <dbReference type="ARBA" id="ARBA00023285"/>
    </source>
</evidence>
<dbReference type="Gene3D" id="3.20.20.370">
    <property type="entry name" value="Glycoside hydrolase/deacetylase"/>
    <property type="match status" value="1"/>
</dbReference>
<sequence length="653" mass="67172">MRFSDISLASLVAAPLVAAHADIPGAPKIWGLSPSDIAKLKIRNAFSGHEARDIKAEQGPQLQARQGGQNGRCGSAGGGASCAAGYCCSSAGYCGQGGDFCSAPDCQFQFGPGCDANKTPAGTSTSGVSRAQLGSVAYGGEGVYACRVPGTVAITYDDGPYTYTNNVMDLFKSYNAKATFFVTGINIGKGAIDDASKPWPGMLRRMISEGHQVASHTWSHQDLSAITSAQRRDQMIKNEMAISNVIGKFPTYMRPPYSSCTAGSGCQADMGSLGYVISYFDLDTDDYNQLTREKIQNAKNNVNNALNGKNPANDDFLAIAHDIHELTANNLTSYMLQRISQAGYRMVTMGECMGQAESTWYRTGRAGGNPPTNPTNPPAGGKVSTDGTCAGTNGFTCNNSGFGNCCSQYGWCGSTTGHCGTGCNGAFGTCSGGGGTTPPPATKPVSTDGNCAGTKQQTCQGSAFGNCCSQYGWCGTTAGHCGGGCQGAFGTCNVSFDSSVLPDNTTVSPTVFPSPVIPSPSDLSSVSALSSTVSFDLISSVAPSPTNDPASPTSINLTSGSSRDNPAATPSTATTTLLSITTLASPTTSSTTPPSASPSINTSTNGRCGALSDKQTCIGYGDKNCCSLTGRCGNDLFACGLGCQKNYGKGCFW</sequence>
<evidence type="ECO:0000259" key="12">
    <source>
        <dbReference type="PROSITE" id="PS51677"/>
    </source>
</evidence>
<proteinExistence type="predicted"/>
<evidence type="ECO:0000256" key="4">
    <source>
        <dbReference type="ARBA" id="ARBA00022729"/>
    </source>
</evidence>
<feature type="disulfide bond" evidence="8">
    <location>
        <begin position="87"/>
        <end position="101"/>
    </location>
</feature>
<dbReference type="GO" id="GO:0016810">
    <property type="term" value="F:hydrolase activity, acting on carbon-nitrogen (but not peptide) bonds"/>
    <property type="evidence" value="ECO:0007669"/>
    <property type="project" value="InterPro"/>
</dbReference>
<evidence type="ECO:0000259" key="11">
    <source>
        <dbReference type="PROSITE" id="PS50941"/>
    </source>
</evidence>
<feature type="domain" description="Chitin-binding type-1" evidence="11">
    <location>
        <begin position="70"/>
        <end position="116"/>
    </location>
</feature>
<dbReference type="GO" id="GO:0046872">
    <property type="term" value="F:metal ion binding"/>
    <property type="evidence" value="ECO:0007669"/>
    <property type="project" value="UniProtKB-KW"/>
</dbReference>
<evidence type="ECO:0000256" key="6">
    <source>
        <dbReference type="ARBA" id="ARBA00023277"/>
    </source>
</evidence>
<evidence type="ECO:0000256" key="3">
    <source>
        <dbReference type="ARBA" id="ARBA00022723"/>
    </source>
</evidence>
<dbReference type="PROSITE" id="PS51677">
    <property type="entry name" value="NODB"/>
    <property type="match status" value="1"/>
</dbReference>
<comment type="caution">
    <text evidence="8">Lacks conserved residue(s) required for the propagation of feature annotation.</text>
</comment>
<dbReference type="SMART" id="SM00270">
    <property type="entry name" value="ChtBD1"/>
    <property type="match status" value="3"/>
</dbReference>
<dbReference type="InterPro" id="IPR018371">
    <property type="entry name" value="Chitin-binding_1_CS"/>
</dbReference>
<dbReference type="PROSITE" id="PS00026">
    <property type="entry name" value="CHIT_BIND_I_1"/>
    <property type="match status" value="1"/>
</dbReference>
<evidence type="ECO:0000256" key="9">
    <source>
        <dbReference type="SAM" id="MobiDB-lite"/>
    </source>
</evidence>
<organism evidence="13 14">
    <name type="scientific">Dendryphion nanum</name>
    <dbReference type="NCBI Taxonomy" id="256645"/>
    <lineage>
        <taxon>Eukaryota</taxon>
        <taxon>Fungi</taxon>
        <taxon>Dikarya</taxon>
        <taxon>Ascomycota</taxon>
        <taxon>Pezizomycotina</taxon>
        <taxon>Dothideomycetes</taxon>
        <taxon>Pleosporomycetidae</taxon>
        <taxon>Pleosporales</taxon>
        <taxon>Torulaceae</taxon>
        <taxon>Dendryphion</taxon>
    </lineage>
</organism>
<evidence type="ECO:0008006" key="15">
    <source>
        <dbReference type="Google" id="ProtNLM"/>
    </source>
</evidence>
<comment type="caution">
    <text evidence="13">The sequence shown here is derived from an EMBL/GenBank/DDBJ whole genome shotgun (WGS) entry which is preliminary data.</text>
</comment>
<dbReference type="InterPro" id="IPR011330">
    <property type="entry name" value="Glyco_hydro/deAcase_b/a-brl"/>
</dbReference>
<evidence type="ECO:0000256" key="2">
    <source>
        <dbReference type="ARBA" id="ARBA00022669"/>
    </source>
</evidence>
<dbReference type="SUPFAM" id="SSF88713">
    <property type="entry name" value="Glycoside hydrolase/deacetylase"/>
    <property type="match status" value="1"/>
</dbReference>
<feature type="domain" description="Chitin-binding type-1" evidence="11">
    <location>
        <begin position="448"/>
        <end position="494"/>
    </location>
</feature>
<feature type="disulfide bond" evidence="8">
    <location>
        <begin position="73"/>
        <end position="88"/>
    </location>
</feature>
<dbReference type="CDD" id="cd11618">
    <property type="entry name" value="ChtBD1_1"/>
    <property type="match status" value="2"/>
</dbReference>
<dbReference type="InterPro" id="IPR002509">
    <property type="entry name" value="NODB_dom"/>
</dbReference>
<evidence type="ECO:0000313" key="14">
    <source>
        <dbReference type="Proteomes" id="UP000700596"/>
    </source>
</evidence>
<keyword evidence="6" id="KW-0119">Carbohydrate metabolism</keyword>
<comment type="cofactor">
    <cofactor evidence="1">
        <name>Co(2+)</name>
        <dbReference type="ChEBI" id="CHEBI:48828"/>
    </cofactor>
</comment>
<dbReference type="Proteomes" id="UP000700596">
    <property type="component" value="Unassembled WGS sequence"/>
</dbReference>
<feature type="chain" id="PRO_5040414538" description="Carbohydrate esterase family 4 protein" evidence="10">
    <location>
        <begin position="20"/>
        <end position="653"/>
    </location>
</feature>
<evidence type="ECO:0000256" key="10">
    <source>
        <dbReference type="SAM" id="SignalP"/>
    </source>
</evidence>
<evidence type="ECO:0000256" key="5">
    <source>
        <dbReference type="ARBA" id="ARBA00022801"/>
    </source>
</evidence>
<feature type="disulfide bond" evidence="8">
    <location>
        <begin position="82"/>
        <end position="94"/>
    </location>
</feature>
<dbReference type="AlphaFoldDB" id="A0A9P9E433"/>
<dbReference type="Pfam" id="PF00187">
    <property type="entry name" value="Chitin_bind_1"/>
    <property type="match status" value="1"/>
</dbReference>
<dbReference type="GO" id="GO:0005975">
    <property type="term" value="P:carbohydrate metabolic process"/>
    <property type="evidence" value="ECO:0007669"/>
    <property type="project" value="InterPro"/>
</dbReference>
<protein>
    <recommendedName>
        <fullName evidence="15">Carbohydrate esterase family 4 protein</fullName>
    </recommendedName>
</protein>
<dbReference type="Pfam" id="PF01522">
    <property type="entry name" value="Polysacc_deac_1"/>
    <property type="match status" value="1"/>
</dbReference>
<feature type="domain" description="NodB homology" evidence="12">
    <location>
        <begin position="150"/>
        <end position="347"/>
    </location>
</feature>
<dbReference type="InterPro" id="IPR036861">
    <property type="entry name" value="Endochitinase-like_sf"/>
</dbReference>
<keyword evidence="5" id="KW-0378">Hydrolase</keyword>
<dbReference type="PANTHER" id="PTHR46471:SF8">
    <property type="entry name" value="CHITIN DEACETYLASE"/>
    <property type="match status" value="1"/>
</dbReference>
<evidence type="ECO:0000256" key="8">
    <source>
        <dbReference type="PROSITE-ProRule" id="PRU00261"/>
    </source>
</evidence>
<feature type="region of interest" description="Disordered" evidence="9">
    <location>
        <begin position="542"/>
        <end position="571"/>
    </location>
</feature>
<dbReference type="PROSITE" id="PS50941">
    <property type="entry name" value="CHIT_BIND_I_2"/>
    <property type="match status" value="3"/>
</dbReference>
<feature type="disulfide bond" evidence="8">
    <location>
        <begin position="467"/>
        <end position="481"/>
    </location>
</feature>
<feature type="disulfide bond" evidence="8">
    <location>
        <begin position="405"/>
        <end position="419"/>
    </location>
</feature>
<accession>A0A9P9E433</accession>
<dbReference type="SUPFAM" id="SSF57016">
    <property type="entry name" value="Plant lectins/antimicrobial peptides"/>
    <property type="match status" value="3"/>
</dbReference>
<feature type="domain" description="Chitin-binding type-1" evidence="11">
    <location>
        <begin position="386"/>
        <end position="432"/>
    </location>
</feature>
<keyword evidence="3" id="KW-0479">Metal-binding</keyword>
<keyword evidence="8" id="KW-1015">Disulfide bond</keyword>
<feature type="signal peptide" evidence="10">
    <location>
        <begin position="1"/>
        <end position="19"/>
    </location>
</feature>
<evidence type="ECO:0000256" key="1">
    <source>
        <dbReference type="ARBA" id="ARBA00001941"/>
    </source>
</evidence>
<keyword evidence="4 10" id="KW-0732">Signal</keyword>
<dbReference type="Gene3D" id="3.30.60.10">
    <property type="entry name" value="Endochitinase-like"/>
    <property type="match status" value="3"/>
</dbReference>
<feature type="compositionally biased region" description="Polar residues" evidence="9">
    <location>
        <begin position="542"/>
        <end position="564"/>
    </location>
</feature>
<keyword evidence="7" id="KW-0170">Cobalt</keyword>
<dbReference type="OrthoDB" id="407355at2759"/>
<dbReference type="InterPro" id="IPR001002">
    <property type="entry name" value="Chitin-bd_1"/>
</dbReference>
<dbReference type="EMBL" id="JAGMWT010000004">
    <property type="protein sequence ID" value="KAH7130693.1"/>
    <property type="molecule type" value="Genomic_DNA"/>
</dbReference>
<evidence type="ECO:0000313" key="13">
    <source>
        <dbReference type="EMBL" id="KAH7130693.1"/>
    </source>
</evidence>
<keyword evidence="2 8" id="KW-0147">Chitin-binding</keyword>
<name>A0A9P9E433_9PLEO</name>
<dbReference type="PANTHER" id="PTHR46471">
    <property type="entry name" value="CHITIN DEACETYLASE"/>
    <property type="match status" value="1"/>
</dbReference>
<dbReference type="GO" id="GO:0008061">
    <property type="term" value="F:chitin binding"/>
    <property type="evidence" value="ECO:0007669"/>
    <property type="project" value="UniProtKB-UniRule"/>
</dbReference>
<keyword evidence="14" id="KW-1185">Reference proteome</keyword>